<dbReference type="UniPathway" id="UPA00241">
    <property type="reaction ID" value="UER00356"/>
</dbReference>
<comment type="pathway">
    <text evidence="5">Cofactor biosynthesis; coenzyme A biosynthesis; CoA from (R)-pantothenate: step 5/5.</text>
</comment>
<dbReference type="CDD" id="cd02022">
    <property type="entry name" value="DPCK"/>
    <property type="match status" value="1"/>
</dbReference>
<evidence type="ECO:0000256" key="2">
    <source>
        <dbReference type="ARBA" id="ARBA00022741"/>
    </source>
</evidence>
<dbReference type="InterPro" id="IPR001977">
    <property type="entry name" value="Depp_CoAkinase"/>
</dbReference>
<name>H8GI79_METAL</name>
<feature type="binding site" evidence="5">
    <location>
        <begin position="11"/>
        <end position="16"/>
    </location>
    <ligand>
        <name>ATP</name>
        <dbReference type="ChEBI" id="CHEBI:30616"/>
    </ligand>
</feature>
<dbReference type="InterPro" id="IPR027417">
    <property type="entry name" value="P-loop_NTPase"/>
</dbReference>
<comment type="similarity">
    <text evidence="1 5">Belongs to the CoaE family.</text>
</comment>
<keyword evidence="5" id="KW-0808">Transferase</keyword>
<comment type="function">
    <text evidence="5">Catalyzes the phosphorylation of the 3'-hydroxyl group of dephosphocoenzyme A to form coenzyme A.</text>
</comment>
<evidence type="ECO:0000256" key="4">
    <source>
        <dbReference type="ARBA" id="ARBA00022993"/>
    </source>
</evidence>
<keyword evidence="2 5" id="KW-0547">Nucleotide-binding</keyword>
<sequence>MLKVGLTGGIGCGKTTVSNLFAEMGVPILDADQTARELTEKGQPALDRIREAFGQQVFNPDGSLNRLQLKKLIFSDDRKKRQLEAILHPMILAALAAKAERLDVPYCILSIPLLFESKLEPLVDRILVVDCPLELQIERISRRDKLDFKVIRSIIGSQVSRDYRRKHADDLLDNSQADNPLAEQVKKLHNLYISLSPCQHKLTCDQQNHL</sequence>
<dbReference type="GO" id="GO:0015937">
    <property type="term" value="P:coenzyme A biosynthetic process"/>
    <property type="evidence" value="ECO:0007669"/>
    <property type="project" value="UniProtKB-UniRule"/>
</dbReference>
<keyword evidence="5" id="KW-0963">Cytoplasm</keyword>
<dbReference type="PANTHER" id="PTHR10695:SF46">
    <property type="entry name" value="BIFUNCTIONAL COENZYME A SYNTHASE-RELATED"/>
    <property type="match status" value="1"/>
</dbReference>
<organism evidence="7 8">
    <name type="scientific">Methylomicrobium album BG8</name>
    <dbReference type="NCBI Taxonomy" id="686340"/>
    <lineage>
        <taxon>Bacteria</taxon>
        <taxon>Pseudomonadati</taxon>
        <taxon>Pseudomonadota</taxon>
        <taxon>Gammaproteobacteria</taxon>
        <taxon>Methylococcales</taxon>
        <taxon>Methylococcaceae</taxon>
        <taxon>Methylomicrobium</taxon>
    </lineage>
</organism>
<dbReference type="GO" id="GO:0004140">
    <property type="term" value="F:dephospho-CoA kinase activity"/>
    <property type="evidence" value="ECO:0007669"/>
    <property type="project" value="UniProtKB-UniRule"/>
</dbReference>
<reference evidence="7 8" key="1">
    <citation type="journal article" date="2013" name="Genome Announc.">
        <title>Genome Sequence of the Obligate Gammaproteobacterial Methanotroph Methylomicrobium album Strain BG8.</title>
        <authorList>
            <person name="Kits K.D."/>
            <person name="Kalyuzhnaya M.G."/>
            <person name="Klotz M.G."/>
            <person name="Jetten M.S."/>
            <person name="Op den Camp H.J."/>
            <person name="Vuilleumier S."/>
            <person name="Bringel F."/>
            <person name="Dispirito A.A."/>
            <person name="Murrell J.C."/>
            <person name="Bruce D."/>
            <person name="Cheng J.F."/>
            <person name="Copeland A."/>
            <person name="Goodwin L."/>
            <person name="Hauser L."/>
            <person name="Lajus A."/>
            <person name="Land M.L."/>
            <person name="Lapidus A."/>
            <person name="Lucas S."/>
            <person name="Medigue C."/>
            <person name="Pitluck S."/>
            <person name="Woyke T."/>
            <person name="Zeytun A."/>
            <person name="Stein L.Y."/>
        </authorList>
    </citation>
    <scope>NUCLEOTIDE SEQUENCE [LARGE SCALE GENOMIC DNA]</scope>
    <source>
        <strain evidence="7 8">BG8</strain>
    </source>
</reference>
<proteinExistence type="inferred from homology"/>
<evidence type="ECO:0000313" key="7">
    <source>
        <dbReference type="EMBL" id="EIC30223.1"/>
    </source>
</evidence>
<dbReference type="Proteomes" id="UP000005090">
    <property type="component" value="Chromosome"/>
</dbReference>
<dbReference type="SUPFAM" id="SSF52540">
    <property type="entry name" value="P-loop containing nucleoside triphosphate hydrolases"/>
    <property type="match status" value="1"/>
</dbReference>
<dbReference type="Gene3D" id="3.40.50.300">
    <property type="entry name" value="P-loop containing nucleotide triphosphate hydrolases"/>
    <property type="match status" value="1"/>
</dbReference>
<dbReference type="GO" id="GO:0005737">
    <property type="term" value="C:cytoplasm"/>
    <property type="evidence" value="ECO:0007669"/>
    <property type="project" value="UniProtKB-SubCell"/>
</dbReference>
<keyword evidence="3 5" id="KW-0067">ATP-binding</keyword>
<comment type="subcellular location">
    <subcellularLocation>
        <location evidence="5">Cytoplasm</location>
    </subcellularLocation>
</comment>
<comment type="catalytic activity">
    <reaction evidence="5">
        <text>3'-dephospho-CoA + ATP = ADP + CoA + H(+)</text>
        <dbReference type="Rhea" id="RHEA:18245"/>
        <dbReference type="ChEBI" id="CHEBI:15378"/>
        <dbReference type="ChEBI" id="CHEBI:30616"/>
        <dbReference type="ChEBI" id="CHEBI:57287"/>
        <dbReference type="ChEBI" id="CHEBI:57328"/>
        <dbReference type="ChEBI" id="CHEBI:456216"/>
        <dbReference type="EC" id="2.7.1.24"/>
    </reaction>
</comment>
<dbReference type="RefSeq" id="WP_005372734.1">
    <property type="nucleotide sequence ID" value="NZ_CM001475.1"/>
</dbReference>
<dbReference type="GO" id="GO:0005524">
    <property type="term" value="F:ATP binding"/>
    <property type="evidence" value="ECO:0007669"/>
    <property type="project" value="UniProtKB-UniRule"/>
</dbReference>
<keyword evidence="8" id="KW-1185">Reference proteome</keyword>
<dbReference type="eggNOG" id="COG0237">
    <property type="taxonomic scope" value="Bacteria"/>
</dbReference>
<evidence type="ECO:0000313" key="8">
    <source>
        <dbReference type="Proteomes" id="UP000005090"/>
    </source>
</evidence>
<dbReference type="EMBL" id="CM001475">
    <property type="protein sequence ID" value="EIC30223.1"/>
    <property type="molecule type" value="Genomic_DNA"/>
</dbReference>
<dbReference type="EC" id="2.7.1.24" evidence="5 6"/>
<dbReference type="Pfam" id="PF01121">
    <property type="entry name" value="CoaE"/>
    <property type="match status" value="1"/>
</dbReference>
<evidence type="ECO:0000256" key="5">
    <source>
        <dbReference type="HAMAP-Rule" id="MF_00376"/>
    </source>
</evidence>
<dbReference type="HOGENOM" id="CLU_057180_1_2_6"/>
<evidence type="ECO:0000256" key="3">
    <source>
        <dbReference type="ARBA" id="ARBA00022840"/>
    </source>
</evidence>
<keyword evidence="4 5" id="KW-0173">Coenzyme A biosynthesis</keyword>
<evidence type="ECO:0000256" key="1">
    <source>
        <dbReference type="ARBA" id="ARBA00009018"/>
    </source>
</evidence>
<evidence type="ECO:0000256" key="6">
    <source>
        <dbReference type="NCBIfam" id="TIGR00152"/>
    </source>
</evidence>
<dbReference type="STRING" id="686340.Metal_2504"/>
<accession>H8GI79</accession>
<keyword evidence="5 7" id="KW-0418">Kinase</keyword>
<dbReference type="NCBIfam" id="TIGR00152">
    <property type="entry name" value="dephospho-CoA kinase"/>
    <property type="match status" value="1"/>
</dbReference>
<dbReference type="AlphaFoldDB" id="H8GI79"/>
<dbReference type="PANTHER" id="PTHR10695">
    <property type="entry name" value="DEPHOSPHO-COA KINASE-RELATED"/>
    <property type="match status" value="1"/>
</dbReference>
<dbReference type="HAMAP" id="MF_00376">
    <property type="entry name" value="Dephospho_CoA_kinase"/>
    <property type="match status" value="1"/>
</dbReference>
<gene>
    <name evidence="5" type="primary">coaE</name>
    <name evidence="7" type="ORF">Metal_2504</name>
</gene>
<protein>
    <recommendedName>
        <fullName evidence="5 6">Dephospho-CoA kinase</fullName>
        <ecNumber evidence="5 6">2.7.1.24</ecNumber>
    </recommendedName>
    <alternativeName>
        <fullName evidence="5">Dephosphocoenzyme A kinase</fullName>
    </alternativeName>
</protein>
<dbReference type="PROSITE" id="PS51219">
    <property type="entry name" value="DPCK"/>
    <property type="match status" value="1"/>
</dbReference>